<evidence type="ECO:0000313" key="10">
    <source>
        <dbReference type="Proteomes" id="UP000030748"/>
    </source>
</evidence>
<dbReference type="Proteomes" id="UP000030748">
    <property type="component" value="Unassembled WGS sequence"/>
</dbReference>
<reference evidence="9 10" key="1">
    <citation type="journal article" date="2013" name="Proc. Natl. Acad. Sci. U.S.A.">
        <title>Fine-scale variation in meiotic recombination in Mimulus inferred from population shotgun sequencing.</title>
        <authorList>
            <person name="Hellsten U."/>
            <person name="Wright K.M."/>
            <person name="Jenkins J."/>
            <person name="Shu S."/>
            <person name="Yuan Y."/>
            <person name="Wessler S.R."/>
            <person name="Schmutz J."/>
            <person name="Willis J.H."/>
            <person name="Rokhsar D.S."/>
        </authorList>
    </citation>
    <scope>NUCLEOTIDE SEQUENCE [LARGE SCALE GENOMIC DNA]</scope>
    <source>
        <strain evidence="10">cv. DUN x IM62</strain>
    </source>
</reference>
<dbReference type="eggNOG" id="KOG0737">
    <property type="taxonomic scope" value="Eukaryota"/>
</dbReference>
<accession>A0A022PZL1</accession>
<organism evidence="9 10">
    <name type="scientific">Erythranthe guttata</name>
    <name type="common">Yellow monkey flower</name>
    <name type="synonym">Mimulus guttatus</name>
    <dbReference type="NCBI Taxonomy" id="4155"/>
    <lineage>
        <taxon>Eukaryota</taxon>
        <taxon>Viridiplantae</taxon>
        <taxon>Streptophyta</taxon>
        <taxon>Embryophyta</taxon>
        <taxon>Tracheophyta</taxon>
        <taxon>Spermatophyta</taxon>
        <taxon>Magnoliopsida</taxon>
        <taxon>eudicotyledons</taxon>
        <taxon>Gunneridae</taxon>
        <taxon>Pentapetalae</taxon>
        <taxon>asterids</taxon>
        <taxon>lamiids</taxon>
        <taxon>Lamiales</taxon>
        <taxon>Phrymaceae</taxon>
        <taxon>Erythranthe</taxon>
    </lineage>
</organism>
<dbReference type="InterPro" id="IPR003960">
    <property type="entry name" value="ATPase_AAA_CS"/>
</dbReference>
<dbReference type="OrthoDB" id="10254455at2759"/>
<dbReference type="InterPro" id="IPR003959">
    <property type="entry name" value="ATPase_AAA_core"/>
</dbReference>
<evidence type="ECO:0000256" key="4">
    <source>
        <dbReference type="ARBA" id="ARBA00022840"/>
    </source>
</evidence>
<keyword evidence="5" id="KW-0496">Mitochondrion</keyword>
<comment type="subcellular location">
    <subcellularLocation>
        <location evidence="1">Mitochondrion outer membrane</location>
        <topology evidence="1">Single-pass membrane protein</topology>
    </subcellularLocation>
</comment>
<dbReference type="FunFam" id="3.40.50.300:FF:000538">
    <property type="entry name" value="ATPase family AAA domain-containing protein 1"/>
    <property type="match status" value="1"/>
</dbReference>
<dbReference type="InterPro" id="IPR051701">
    <property type="entry name" value="Mito_OM_Translocase_MSP1"/>
</dbReference>
<evidence type="ECO:0000256" key="1">
    <source>
        <dbReference type="ARBA" id="ARBA00004572"/>
    </source>
</evidence>
<keyword evidence="3" id="KW-1000">Mitochondrion outer membrane</keyword>
<dbReference type="AlphaFoldDB" id="A0A022PZL1"/>
<keyword evidence="7" id="KW-0812">Transmembrane</keyword>
<dbReference type="Gene3D" id="3.40.50.300">
    <property type="entry name" value="P-loop containing nucleotide triphosphate hydrolases"/>
    <property type="match status" value="1"/>
</dbReference>
<evidence type="ECO:0000256" key="5">
    <source>
        <dbReference type="ARBA" id="ARBA00023128"/>
    </source>
</evidence>
<keyword evidence="10" id="KW-1185">Reference proteome</keyword>
<dbReference type="Gene3D" id="1.10.8.60">
    <property type="match status" value="1"/>
</dbReference>
<comment type="similarity">
    <text evidence="6">Belongs to the AAA ATPase family.</text>
</comment>
<dbReference type="PANTHER" id="PTHR45644:SF3">
    <property type="entry name" value="FI08533P-RELATED"/>
    <property type="match status" value="1"/>
</dbReference>
<evidence type="ECO:0000256" key="2">
    <source>
        <dbReference type="ARBA" id="ARBA00022741"/>
    </source>
</evidence>
<name>A0A022PZL1_ERYGU</name>
<keyword evidence="2 6" id="KW-0547">Nucleotide-binding</keyword>
<dbReference type="PhylomeDB" id="A0A022PZL1"/>
<evidence type="ECO:0000256" key="7">
    <source>
        <dbReference type="SAM" id="Phobius"/>
    </source>
</evidence>
<dbReference type="InterPro" id="IPR003593">
    <property type="entry name" value="AAA+_ATPase"/>
</dbReference>
<keyword evidence="7" id="KW-0472">Membrane</keyword>
<dbReference type="InterPro" id="IPR027417">
    <property type="entry name" value="P-loop_NTPase"/>
</dbReference>
<evidence type="ECO:0000313" key="9">
    <source>
        <dbReference type="EMBL" id="EYU19675.1"/>
    </source>
</evidence>
<dbReference type="CDD" id="cd19520">
    <property type="entry name" value="RecA-like_ATAD1"/>
    <property type="match status" value="1"/>
</dbReference>
<dbReference type="PANTHER" id="PTHR45644">
    <property type="entry name" value="AAA ATPASE, PUTATIVE (AFU_ORTHOLOGUE AFUA_2G12920)-RELATED-RELATED"/>
    <property type="match status" value="1"/>
</dbReference>
<feature type="transmembrane region" description="Helical" evidence="7">
    <location>
        <begin position="14"/>
        <end position="32"/>
    </location>
</feature>
<evidence type="ECO:0000259" key="8">
    <source>
        <dbReference type="SMART" id="SM00382"/>
    </source>
</evidence>
<dbReference type="PROSITE" id="PS51257">
    <property type="entry name" value="PROKAR_LIPOPROTEIN"/>
    <property type="match status" value="1"/>
</dbReference>
<proteinExistence type="inferred from homology"/>
<dbReference type="OMA" id="WSGHADS"/>
<dbReference type="SUPFAM" id="SSF52540">
    <property type="entry name" value="P-loop containing nucleoside triphosphate hydrolases"/>
    <property type="match status" value="1"/>
</dbReference>
<keyword evidence="4 6" id="KW-0067">ATP-binding</keyword>
<dbReference type="GO" id="GO:0016887">
    <property type="term" value="F:ATP hydrolysis activity"/>
    <property type="evidence" value="ECO:0007669"/>
    <property type="project" value="InterPro"/>
</dbReference>
<dbReference type="KEGG" id="egt:105977928"/>
<protein>
    <recommendedName>
        <fullName evidence="8">AAA+ ATPase domain-containing protein</fullName>
    </recommendedName>
</protein>
<sequence length="386" mass="42644">MRSGSGETKLVQELILYAASAALSCLVMFVGLKQLDPNRDAAKKALEHKKEIAKRLGRPLVQTNSYEDIVACDVVNPDHIDVRFDTIGGLDGIKEALYELVILPLQRPELFSRGKLLGPQKGVLLYGPPGTGKTMLAKAIAKESGAVFINVRVANLMSKWFGDAQKLVSAVFTLAQKLQPAIIFIDEVDSFLGQRKSTDHEALTNMKTEFMSLWDGFTTDHDARVMVLAATNRPSELDEAILRRLPQAFEIGMPNRKDRAAILKVVLKDEKVEDGIDYDRVAALCDGYTGSDILEFCKKAAYLPIRDLLDDEKLGKPSPEPRPLSQADLERVIATTKKTNVAANEYSRLSSSWQRQGEDSDGSHVTITLAELLSKLVNLQPEPRDP</sequence>
<dbReference type="Pfam" id="PF00004">
    <property type="entry name" value="AAA"/>
    <property type="match status" value="1"/>
</dbReference>
<dbReference type="GO" id="GO:0005741">
    <property type="term" value="C:mitochondrial outer membrane"/>
    <property type="evidence" value="ECO:0000318"/>
    <property type="project" value="GO_Central"/>
</dbReference>
<feature type="domain" description="AAA+ ATPase" evidence="8">
    <location>
        <begin position="119"/>
        <end position="259"/>
    </location>
</feature>
<dbReference type="STRING" id="4155.A0A022PZL1"/>
<dbReference type="SMART" id="SM00382">
    <property type="entry name" value="AAA"/>
    <property type="match status" value="1"/>
</dbReference>
<evidence type="ECO:0000256" key="6">
    <source>
        <dbReference type="RuleBase" id="RU003651"/>
    </source>
</evidence>
<gene>
    <name evidence="9" type="ORF">MIMGU_mgv1a008066mg</name>
</gene>
<keyword evidence="7" id="KW-1133">Transmembrane helix</keyword>
<dbReference type="GO" id="GO:0005524">
    <property type="term" value="F:ATP binding"/>
    <property type="evidence" value="ECO:0007669"/>
    <property type="project" value="UniProtKB-KW"/>
</dbReference>
<dbReference type="InterPro" id="IPR041569">
    <property type="entry name" value="AAA_lid_3"/>
</dbReference>
<dbReference type="PROSITE" id="PS00674">
    <property type="entry name" value="AAA"/>
    <property type="match status" value="1"/>
</dbReference>
<evidence type="ECO:0000256" key="3">
    <source>
        <dbReference type="ARBA" id="ARBA00022787"/>
    </source>
</evidence>
<dbReference type="EMBL" id="KI632289">
    <property type="protein sequence ID" value="EYU19675.1"/>
    <property type="molecule type" value="Genomic_DNA"/>
</dbReference>
<dbReference type="Pfam" id="PF17862">
    <property type="entry name" value="AAA_lid_3"/>
    <property type="match status" value="1"/>
</dbReference>